<evidence type="ECO:0000313" key="3">
    <source>
        <dbReference type="Proteomes" id="UP000195570"/>
    </source>
</evidence>
<gene>
    <name evidence="2" type="ORF">TEOVI_000632400</name>
</gene>
<reference evidence="2" key="1">
    <citation type="submission" date="2016-09" db="EMBL/GenBank/DDBJ databases">
        <authorList>
            <person name="Hebert L."/>
            <person name="Moumen B."/>
        </authorList>
    </citation>
    <scope>NUCLEOTIDE SEQUENCE [LARGE SCALE GENOMIC DNA]</scope>
    <source>
        <strain evidence="2">OVI</strain>
    </source>
</reference>
<evidence type="ECO:0000256" key="1">
    <source>
        <dbReference type="SAM" id="MobiDB-lite"/>
    </source>
</evidence>
<proteinExistence type="predicted"/>
<dbReference type="GeneID" id="92380258"/>
<accession>A0A1G4I2L3</accession>
<dbReference type="Proteomes" id="UP000195570">
    <property type="component" value="Unassembled WGS sequence"/>
</dbReference>
<organism evidence="2 3">
    <name type="scientific">Trypanosoma equiperdum</name>
    <dbReference type="NCBI Taxonomy" id="5694"/>
    <lineage>
        <taxon>Eukaryota</taxon>
        <taxon>Discoba</taxon>
        <taxon>Euglenozoa</taxon>
        <taxon>Kinetoplastea</taxon>
        <taxon>Metakinetoplastina</taxon>
        <taxon>Trypanosomatida</taxon>
        <taxon>Trypanosomatidae</taxon>
        <taxon>Trypanosoma</taxon>
    </lineage>
</organism>
<dbReference type="VEuPathDB" id="TriTrypDB:TEOVI_000632400"/>
<keyword evidence="3" id="KW-1185">Reference proteome</keyword>
<comment type="caution">
    <text evidence="2">The sequence shown here is derived from an EMBL/GenBank/DDBJ whole genome shotgun (WGS) entry which is preliminary data.</text>
</comment>
<name>A0A1G4I2L3_TRYEQ</name>
<feature type="compositionally biased region" description="Polar residues" evidence="1">
    <location>
        <begin position="56"/>
        <end position="69"/>
    </location>
</feature>
<dbReference type="EMBL" id="CZPT02000457">
    <property type="protein sequence ID" value="SCU65918.1"/>
    <property type="molecule type" value="Genomic_DNA"/>
</dbReference>
<dbReference type="RefSeq" id="XP_067077431.1">
    <property type="nucleotide sequence ID" value="XM_067221330.1"/>
</dbReference>
<protein>
    <submittedName>
        <fullName evidence="2">Uncharacterized protein</fullName>
    </submittedName>
</protein>
<feature type="compositionally biased region" description="Polar residues" evidence="1">
    <location>
        <begin position="213"/>
        <end position="241"/>
    </location>
</feature>
<feature type="region of interest" description="Disordered" evidence="1">
    <location>
        <begin position="205"/>
        <end position="256"/>
    </location>
</feature>
<dbReference type="AlphaFoldDB" id="A0A1G4I2L3"/>
<feature type="region of interest" description="Disordered" evidence="1">
    <location>
        <begin position="49"/>
        <end position="74"/>
    </location>
</feature>
<sequence>MVNGVVPSQKTKAAECCGEESMVQQDLIAWRQKMREECRQRLRAATTRAGLMRAPSQKSTFSGPSTQSKLGERECSVRCRNSHKQLEKSEMSELQRYSLELCEAQGPPQGGKENLPWFMAPVSVWNKQMKRYCGTKGEGSIVKKEPYPQHKETVRAAASLSVPSKQQGSAFHVYKDELAVCTTAYKKSSMFSSSPLRRKLLRRIGARTKSKHSTNVQAEGQKTTEVSHSQQNKDTSGTERTGANAFKNPPRSQHRRTVSEVTLTHAKAVDASNVEFPPRGKVYRSGLRSSSAGTIRYGIASRPVEASCCSKGAVVSTPVSGDMCHSKLEKTTKELSLDRTGALSPLTDAVVSSETPTCNTSFESVSNFTGELTRGEPSPMFAQLLDRLAFPLPSHGAVVESSAAVPAPRELCPQPYPFDVSRRMTH</sequence>
<evidence type="ECO:0000313" key="2">
    <source>
        <dbReference type="EMBL" id="SCU65918.1"/>
    </source>
</evidence>